<reference evidence="4" key="1">
    <citation type="submission" date="2021-01" db="EMBL/GenBank/DDBJ databases">
        <authorList>
            <person name="Corre E."/>
            <person name="Pelletier E."/>
            <person name="Niang G."/>
            <person name="Scheremetjew M."/>
            <person name="Finn R."/>
            <person name="Kale V."/>
            <person name="Holt S."/>
            <person name="Cochrane G."/>
            <person name="Meng A."/>
            <person name="Brown T."/>
            <person name="Cohen L."/>
        </authorList>
    </citation>
    <scope>NUCLEOTIDE SEQUENCE</scope>
    <source>
        <strain evidence="4">Pbaha01</strain>
    </source>
</reference>
<name>A0A7S0FWH8_9DINO</name>
<evidence type="ECO:0000313" key="4">
    <source>
        <dbReference type="EMBL" id="CAD8386936.1"/>
    </source>
</evidence>
<feature type="domain" description="RRM" evidence="3">
    <location>
        <begin position="18"/>
        <end position="93"/>
    </location>
</feature>
<evidence type="ECO:0000256" key="1">
    <source>
        <dbReference type="ARBA" id="ARBA00022884"/>
    </source>
</evidence>
<dbReference type="AlphaFoldDB" id="A0A7S0FWH8"/>
<evidence type="ECO:0000256" key="2">
    <source>
        <dbReference type="PROSITE-ProRule" id="PRU00176"/>
    </source>
</evidence>
<keyword evidence="1 2" id="KW-0694">RNA-binding</keyword>
<organism evidence="4">
    <name type="scientific">Pyrodinium bahamense</name>
    <dbReference type="NCBI Taxonomy" id="73915"/>
    <lineage>
        <taxon>Eukaryota</taxon>
        <taxon>Sar</taxon>
        <taxon>Alveolata</taxon>
        <taxon>Dinophyceae</taxon>
        <taxon>Gonyaulacales</taxon>
        <taxon>Pyrocystaceae</taxon>
        <taxon>Pyrodinium</taxon>
    </lineage>
</organism>
<dbReference type="InterPro" id="IPR052462">
    <property type="entry name" value="SLIRP/GR-RBP-like"/>
</dbReference>
<dbReference type="PANTHER" id="PTHR48027">
    <property type="entry name" value="HETEROGENEOUS NUCLEAR RIBONUCLEOPROTEIN 87F-RELATED"/>
    <property type="match status" value="1"/>
</dbReference>
<dbReference type="InterPro" id="IPR035979">
    <property type="entry name" value="RBD_domain_sf"/>
</dbReference>
<proteinExistence type="predicted"/>
<dbReference type="Pfam" id="PF00076">
    <property type="entry name" value="RRM_1"/>
    <property type="match status" value="1"/>
</dbReference>
<dbReference type="SMART" id="SM00360">
    <property type="entry name" value="RRM"/>
    <property type="match status" value="1"/>
</dbReference>
<dbReference type="Gene3D" id="3.30.70.330">
    <property type="match status" value="1"/>
</dbReference>
<accession>A0A7S0FWH8</accession>
<gene>
    <name evidence="4" type="ORF">PBAH0796_LOCUS30624</name>
</gene>
<dbReference type="EMBL" id="HBEG01050269">
    <property type="protein sequence ID" value="CAD8386936.1"/>
    <property type="molecule type" value="Transcribed_RNA"/>
</dbReference>
<evidence type="ECO:0000259" key="3">
    <source>
        <dbReference type="PROSITE" id="PS50102"/>
    </source>
</evidence>
<dbReference type="SUPFAM" id="SSF54928">
    <property type="entry name" value="RNA-binding domain, RBD"/>
    <property type="match status" value="1"/>
</dbReference>
<dbReference type="GO" id="GO:0003723">
    <property type="term" value="F:RNA binding"/>
    <property type="evidence" value="ECO:0007669"/>
    <property type="project" value="UniProtKB-UniRule"/>
</dbReference>
<dbReference type="InterPro" id="IPR012677">
    <property type="entry name" value="Nucleotide-bd_a/b_plait_sf"/>
</dbReference>
<dbReference type="PROSITE" id="PS50102">
    <property type="entry name" value="RRM"/>
    <property type="match status" value="1"/>
</dbReference>
<dbReference type="InterPro" id="IPR000504">
    <property type="entry name" value="RRM_dom"/>
</dbReference>
<protein>
    <recommendedName>
        <fullName evidence="3">RRM domain-containing protein</fullName>
    </recommendedName>
</protein>
<sequence length="111" mass="11355">MPGHGGCKGGFSDWNDGSNLYVKGLPKTVDELYLYKLFAPYGAIQSVKPVVQEWGAIGFVKYAHAEDAQAAIANVNGHTMSDGSVIQVSIKSVRKGSGGGGGGGDALALAA</sequence>